<name>A0A964BRG6_9CYAN</name>
<sequence>MKKTIKEKLLDQAFLSEVFEMRSKAINPYDMAKTLDITITDLRDVLISQEYKDFSKDWFDTIRDSSRISRSKVIKMVNQYETQALRVLFELADSAEKSHERISAAKAALAHCQAVTQAQATSEYQEAITRLESLVRRGDSHA</sequence>
<evidence type="ECO:0000313" key="1">
    <source>
        <dbReference type="EMBL" id="MCC0177203.1"/>
    </source>
</evidence>
<gene>
    <name evidence="1" type="ORF">I4641_09460</name>
</gene>
<protein>
    <submittedName>
        <fullName evidence="1">Uncharacterized protein</fullName>
    </submittedName>
</protein>
<keyword evidence="2" id="KW-1185">Reference proteome</keyword>
<accession>A0A964BRG6</accession>
<comment type="caution">
    <text evidence="1">The sequence shown here is derived from an EMBL/GenBank/DDBJ whole genome shotgun (WGS) entry which is preliminary data.</text>
</comment>
<reference evidence="1" key="1">
    <citation type="journal article" date="2021" name="Antonie Van Leeuwenhoek">
        <title>Draft genome and description of Waterburya agarophytonicola gen. nov. sp. nov. (Pleurocapsales, Cyanobacteria): a seaweed symbiont.</title>
        <authorList>
            <person name="Bonthond G."/>
            <person name="Shalygin S."/>
            <person name="Bayer T."/>
            <person name="Weinberger F."/>
        </authorList>
    </citation>
    <scope>NUCLEOTIDE SEQUENCE</scope>
    <source>
        <strain evidence="1">KI4</strain>
    </source>
</reference>
<organism evidence="1 2">
    <name type="scientific">Waterburya agarophytonicola KI4</name>
    <dbReference type="NCBI Taxonomy" id="2874699"/>
    <lineage>
        <taxon>Bacteria</taxon>
        <taxon>Bacillati</taxon>
        <taxon>Cyanobacteriota</taxon>
        <taxon>Cyanophyceae</taxon>
        <taxon>Pleurocapsales</taxon>
        <taxon>Hyellaceae</taxon>
        <taxon>Waterburya</taxon>
        <taxon>Waterburya agarophytonicola</taxon>
    </lineage>
</organism>
<dbReference type="AlphaFoldDB" id="A0A964BRG6"/>
<dbReference type="RefSeq" id="WP_229640245.1">
    <property type="nucleotide sequence ID" value="NZ_JADWDC010000018.1"/>
</dbReference>
<evidence type="ECO:0000313" key="2">
    <source>
        <dbReference type="Proteomes" id="UP000729733"/>
    </source>
</evidence>
<dbReference type="Proteomes" id="UP000729733">
    <property type="component" value="Unassembled WGS sequence"/>
</dbReference>
<proteinExistence type="predicted"/>
<dbReference type="EMBL" id="JADWDC010000018">
    <property type="protein sequence ID" value="MCC0177203.1"/>
    <property type="molecule type" value="Genomic_DNA"/>
</dbReference>